<dbReference type="SUPFAM" id="SSF52172">
    <property type="entry name" value="CheY-like"/>
    <property type="match status" value="1"/>
</dbReference>
<feature type="modified residue" description="4-aspartylphosphate" evidence="1">
    <location>
        <position position="59"/>
    </location>
</feature>
<dbReference type="Pfam" id="PF00072">
    <property type="entry name" value="Response_reg"/>
    <property type="match status" value="1"/>
</dbReference>
<dbReference type="PANTHER" id="PTHR44520">
    <property type="entry name" value="RESPONSE REGULATOR RCP1-RELATED"/>
    <property type="match status" value="1"/>
</dbReference>
<dbReference type="HOGENOM" id="CLU_000445_69_17_0"/>
<dbReference type="InterPro" id="IPR001789">
    <property type="entry name" value="Sig_transdc_resp-reg_receiver"/>
</dbReference>
<keyword evidence="1" id="KW-0597">Phosphoprotein</keyword>
<dbReference type="RefSeq" id="WP_015233987.1">
    <property type="nucleotide sequence ID" value="NC_019793.1"/>
</dbReference>
<dbReference type="Proteomes" id="UP000010467">
    <property type="component" value="Chromosome"/>
</dbReference>
<evidence type="ECO:0000313" key="3">
    <source>
        <dbReference type="EMBL" id="AFZ65676.1"/>
    </source>
</evidence>
<dbReference type="InterPro" id="IPR052893">
    <property type="entry name" value="TCS_response_regulator"/>
</dbReference>
<evidence type="ECO:0000256" key="1">
    <source>
        <dbReference type="PROSITE-ProRule" id="PRU00169"/>
    </source>
</evidence>
<keyword evidence="4" id="KW-1185">Reference proteome</keyword>
<dbReference type="OrthoDB" id="9785718at2"/>
<organism evidence="3 4">
    <name type="scientific">Deinococcus peraridilitoris (strain DSM 19664 / LMG 22246 / CIP 109416 / KR-200)</name>
    <dbReference type="NCBI Taxonomy" id="937777"/>
    <lineage>
        <taxon>Bacteria</taxon>
        <taxon>Thermotogati</taxon>
        <taxon>Deinococcota</taxon>
        <taxon>Deinococci</taxon>
        <taxon>Deinococcales</taxon>
        <taxon>Deinococcaceae</taxon>
        <taxon>Deinococcus</taxon>
    </lineage>
</organism>
<proteinExistence type="predicted"/>
<dbReference type="STRING" id="937777.Deipe_0068"/>
<accession>K9ZVW1</accession>
<dbReference type="InterPro" id="IPR011006">
    <property type="entry name" value="CheY-like_superfamily"/>
</dbReference>
<dbReference type="PROSITE" id="PS50110">
    <property type="entry name" value="RESPONSE_REGULATORY"/>
    <property type="match status" value="1"/>
</dbReference>
<dbReference type="SMART" id="SM00448">
    <property type="entry name" value="REC"/>
    <property type="match status" value="1"/>
</dbReference>
<protein>
    <submittedName>
        <fullName evidence="3">CheY-like receiver domain-containing protein</fullName>
    </submittedName>
</protein>
<dbReference type="PANTHER" id="PTHR44520:SF2">
    <property type="entry name" value="RESPONSE REGULATOR RCP1"/>
    <property type="match status" value="1"/>
</dbReference>
<sequence length="142" mass="16218">MPKDTLAILLIDDSSEDCFLIAQAFKELGLPHSLNAVHDGVEALSYLHTRPVPDLILLDLHMPRMGGLEVLRSIRNHQDWRTIPVIVLTISNAEHDIRESYRRQANAYIRKPSSPDEFVNRLRHLQAFWTVVALVASKSPFR</sequence>
<evidence type="ECO:0000313" key="4">
    <source>
        <dbReference type="Proteomes" id="UP000010467"/>
    </source>
</evidence>
<dbReference type="EMBL" id="CP003382">
    <property type="protein sequence ID" value="AFZ65676.1"/>
    <property type="molecule type" value="Genomic_DNA"/>
</dbReference>
<dbReference type="KEGG" id="dpd:Deipe_0068"/>
<dbReference type="GO" id="GO:0000160">
    <property type="term" value="P:phosphorelay signal transduction system"/>
    <property type="evidence" value="ECO:0007669"/>
    <property type="project" value="InterPro"/>
</dbReference>
<gene>
    <name evidence="3" type="ordered locus">Deipe_0068</name>
</gene>
<evidence type="ECO:0000259" key="2">
    <source>
        <dbReference type="PROSITE" id="PS50110"/>
    </source>
</evidence>
<dbReference type="AlphaFoldDB" id="K9ZVW1"/>
<dbReference type="CDD" id="cd17557">
    <property type="entry name" value="REC_Rcp-like"/>
    <property type="match status" value="1"/>
</dbReference>
<reference evidence="4" key="1">
    <citation type="submission" date="2012-03" db="EMBL/GenBank/DDBJ databases">
        <title>Complete sequence of chromosome of Deinococcus peraridilitoris DSM 19664.</title>
        <authorList>
            <person name="Lucas S."/>
            <person name="Copeland A."/>
            <person name="Lapidus A."/>
            <person name="Glavina del Rio T."/>
            <person name="Dalin E."/>
            <person name="Tice H."/>
            <person name="Bruce D."/>
            <person name="Goodwin L."/>
            <person name="Pitluck S."/>
            <person name="Peters L."/>
            <person name="Mikhailova N."/>
            <person name="Lu M."/>
            <person name="Kyrpides N."/>
            <person name="Mavromatis K."/>
            <person name="Ivanova N."/>
            <person name="Brettin T."/>
            <person name="Detter J.C."/>
            <person name="Han C."/>
            <person name="Larimer F."/>
            <person name="Land M."/>
            <person name="Hauser L."/>
            <person name="Markowitz V."/>
            <person name="Cheng J.-F."/>
            <person name="Hugenholtz P."/>
            <person name="Woyke T."/>
            <person name="Wu D."/>
            <person name="Pukall R."/>
            <person name="Steenblock K."/>
            <person name="Brambilla E."/>
            <person name="Klenk H.-P."/>
            <person name="Eisen J.A."/>
        </authorList>
    </citation>
    <scope>NUCLEOTIDE SEQUENCE [LARGE SCALE GENOMIC DNA]</scope>
    <source>
        <strain evidence="4">DSM 19664 / LMG 22246 / CIP 109416 / KR-200</strain>
    </source>
</reference>
<feature type="domain" description="Response regulatory" evidence="2">
    <location>
        <begin position="7"/>
        <end position="126"/>
    </location>
</feature>
<name>K9ZVW1_DEIPD</name>
<dbReference type="Gene3D" id="3.40.50.2300">
    <property type="match status" value="1"/>
</dbReference>
<dbReference type="eggNOG" id="COG0745">
    <property type="taxonomic scope" value="Bacteria"/>
</dbReference>
<dbReference type="PATRIC" id="fig|937777.3.peg.73"/>